<evidence type="ECO:0000313" key="1">
    <source>
        <dbReference type="EMBL" id="KAL0056929.1"/>
    </source>
</evidence>
<gene>
    <name evidence="1" type="ORF">AAF712_016454</name>
</gene>
<proteinExistence type="predicted"/>
<keyword evidence="2" id="KW-1185">Reference proteome</keyword>
<comment type="caution">
    <text evidence="1">The sequence shown here is derived from an EMBL/GenBank/DDBJ whole genome shotgun (WGS) entry which is preliminary data.</text>
</comment>
<protein>
    <submittedName>
        <fullName evidence="1">Uncharacterized protein</fullName>
    </submittedName>
</protein>
<dbReference type="Proteomes" id="UP001437256">
    <property type="component" value="Unassembled WGS sequence"/>
</dbReference>
<sequence length="136" mass="14865">MNPTYFQHAQGMTIGPHASFQTVAGNATTHINYGCTHGGREVTLYGRTFRRIIDGDLILRHHLSSDVVSVEIKPEGDASTSSESQVVKIRTTKQTANVVGIGGVFTATMLEPVDDSDAERFKSVFVNFCRDYGVID</sequence>
<dbReference type="EMBL" id="JBBXMP010000808">
    <property type="protein sequence ID" value="KAL0056929.1"/>
    <property type="molecule type" value="Genomic_DNA"/>
</dbReference>
<reference evidence="1 2" key="1">
    <citation type="submission" date="2024-05" db="EMBL/GenBank/DDBJ databases">
        <title>A draft genome resource for the thread blight pathogen Marasmius tenuissimus strain MS-2.</title>
        <authorList>
            <person name="Yulfo-Soto G.E."/>
            <person name="Baruah I.K."/>
            <person name="Amoako-Attah I."/>
            <person name="Bukari Y."/>
            <person name="Meinhardt L.W."/>
            <person name="Bailey B.A."/>
            <person name="Cohen S.P."/>
        </authorList>
    </citation>
    <scope>NUCLEOTIDE SEQUENCE [LARGE SCALE GENOMIC DNA]</scope>
    <source>
        <strain evidence="1 2">MS-2</strain>
    </source>
</reference>
<evidence type="ECO:0000313" key="2">
    <source>
        <dbReference type="Proteomes" id="UP001437256"/>
    </source>
</evidence>
<accession>A0ABR2Z6Q2</accession>
<organism evidence="1 2">
    <name type="scientific">Marasmius tenuissimus</name>
    <dbReference type="NCBI Taxonomy" id="585030"/>
    <lineage>
        <taxon>Eukaryota</taxon>
        <taxon>Fungi</taxon>
        <taxon>Dikarya</taxon>
        <taxon>Basidiomycota</taxon>
        <taxon>Agaricomycotina</taxon>
        <taxon>Agaricomycetes</taxon>
        <taxon>Agaricomycetidae</taxon>
        <taxon>Agaricales</taxon>
        <taxon>Marasmiineae</taxon>
        <taxon>Marasmiaceae</taxon>
        <taxon>Marasmius</taxon>
    </lineage>
</organism>
<name>A0ABR2Z6Q2_9AGAR</name>